<dbReference type="PATRIC" id="fig|178900.5.peg.2049"/>
<dbReference type="InterPro" id="IPR038718">
    <property type="entry name" value="SNF2-like_sf"/>
</dbReference>
<keyword evidence="5" id="KW-0067">ATP-binding</keyword>
<dbReference type="Pfam" id="PF00176">
    <property type="entry name" value="SNF2-rel_dom"/>
    <property type="match status" value="1"/>
</dbReference>
<evidence type="ECO:0000313" key="6">
    <source>
        <dbReference type="Proteomes" id="UP000075473"/>
    </source>
</evidence>
<dbReference type="InterPro" id="IPR027417">
    <property type="entry name" value="P-loop_NTPase"/>
</dbReference>
<keyword evidence="1" id="KW-0378">Hydrolase</keyword>
<dbReference type="PANTHER" id="PTHR45766:SF6">
    <property type="entry name" value="SWI_SNF-RELATED MATRIX-ASSOCIATED ACTIN-DEPENDENT REGULATOR OF CHROMATIN SUBFAMILY A-LIKE PROTEIN 1"/>
    <property type="match status" value="1"/>
</dbReference>
<evidence type="ECO:0000259" key="3">
    <source>
        <dbReference type="PROSITE" id="PS51192"/>
    </source>
</evidence>
<dbReference type="InterPro" id="IPR014001">
    <property type="entry name" value="Helicase_ATP-bd"/>
</dbReference>
<dbReference type="InterPro" id="IPR000330">
    <property type="entry name" value="SNF2_N"/>
</dbReference>
<dbReference type="Pfam" id="PF00271">
    <property type="entry name" value="Helicase_C"/>
    <property type="match status" value="1"/>
</dbReference>
<protein>
    <submittedName>
        <fullName evidence="5">Helicase</fullName>
    </submittedName>
</protein>
<dbReference type="EMBL" id="LHZA01000098">
    <property type="protein sequence ID" value="KXV00402.1"/>
    <property type="molecule type" value="Genomic_DNA"/>
</dbReference>
<evidence type="ECO:0000256" key="2">
    <source>
        <dbReference type="SAM" id="MobiDB-lite"/>
    </source>
</evidence>
<feature type="domain" description="Helicase C-terminal" evidence="4">
    <location>
        <begin position="698"/>
        <end position="886"/>
    </location>
</feature>
<feature type="compositionally biased region" description="Acidic residues" evidence="2">
    <location>
        <begin position="495"/>
        <end position="510"/>
    </location>
</feature>
<reference evidence="5 6" key="1">
    <citation type="submission" date="2015-06" db="EMBL/GenBank/DDBJ databases">
        <title>Improved classification and identification of acetic acid bacteria using matrix-assisted laser desorption/ionization time-of-flight mass spectrometry; Gluconobacter nephelii and Gluconobacter uchimurae are later heterotypic synonyms of Gluconobacter japonicus and Gluconobacter oxydans, respectively.</title>
        <authorList>
            <person name="Li L."/>
            <person name="Cleenwerck I."/>
            <person name="De Vuyst L."/>
            <person name="Vandamme P."/>
        </authorList>
    </citation>
    <scope>NUCLEOTIDE SEQUENCE [LARGE SCALE GENOMIC DNA]</scope>
    <source>
        <strain evidence="5 6">LMG 1625</strain>
    </source>
</reference>
<dbReference type="RefSeq" id="WP_062247818.1">
    <property type="nucleotide sequence ID" value="NZ_LHZA01000098.1"/>
</dbReference>
<sequence>MNENWRRLKPTDVAKWINFGGVKGKWTYSPDQPVDMAALQTEGVAHLWNVLSRNPVALLADEVGMGKTFEALGVAALLWRRKPDAKILVIAPNRDICAHWQREFSAFTRDIYLKADDFVKAKNDGKPAPPFGIHYRLHELTEAIEQRSEHDTPAQFYITTIHALSGLVDSSNESTDKTAAARRAARELHRRIMAASEGAGFDLMIVDEAHYFRNRRGGSQRVAAAEEFFGKPEKPIAQRTLLLTATPSHTRLGDVASILGYFLHRSALEEKTVDELMRKYALRRFRRMEGQGISYTKHQYRREIATPCQFGDSSQDEMFFALYQKLLIKRGVVNEEKRRALYGYLEGFESAGHVEGAQEETQGGAEEDERSKDFRAAADTKLLQDMSSDFRRLFGTAPDHPKYDGIVKICAPQNLFEMPQERHLHEDKHLVFVRRIPSVRELTKRINERYDDLLAQHIADALGWDEETYRRWKGSNWSREAFNEIAKSGDSRDPDSDDDPIDEAEGAGESADEHDYLRSRIADLFVTKKASDGRPPAPPTDCSRFSLSLRKTTSIFSMLLEPAPDYLAGAYPWYYHFIQGGKQRMDFAKAAQMLRMEAWSKSPRETLDNLRPHDADQRDYDEPLETIWSVVFHHLPESEKATLSRWATASPRIAENFANYLKAGFLFASPVIVELYGWHATFDKGLSGEKKHSNVQRRYRKFVDYVRQRIESSLLLKYFTSALRTFEQLCTKIIDHEVDAWDKGWRTLTTLSSPAWYASGESSHRQHLILGFNSPFYPNTLIATSVFQEGVNLHLQCRKVHHYGIAWTPGDNEQRVGRVDRLFGKVNSLLREHGPGEGALEINYPYLKDSFDEDQIGSFIERKYEVEEKMDRCEQGAFDKEIRLMRSGWEAFLRTPTQNETLSDPYPAVFTKD</sequence>
<evidence type="ECO:0000259" key="4">
    <source>
        <dbReference type="PROSITE" id="PS51194"/>
    </source>
</evidence>
<feature type="region of interest" description="Disordered" evidence="2">
    <location>
        <begin position="485"/>
        <end position="512"/>
    </location>
</feature>
<dbReference type="GO" id="GO:0016787">
    <property type="term" value="F:hydrolase activity"/>
    <property type="evidence" value="ECO:0007669"/>
    <property type="project" value="UniProtKB-KW"/>
</dbReference>
<dbReference type="SMART" id="SM00487">
    <property type="entry name" value="DEXDc"/>
    <property type="match status" value="1"/>
</dbReference>
<gene>
    <name evidence="5" type="ORF">AD928_02000</name>
</gene>
<dbReference type="PROSITE" id="PS51192">
    <property type="entry name" value="HELICASE_ATP_BIND_1"/>
    <property type="match status" value="1"/>
</dbReference>
<dbReference type="SMART" id="SM00490">
    <property type="entry name" value="HELICc"/>
    <property type="match status" value="1"/>
</dbReference>
<evidence type="ECO:0000313" key="5">
    <source>
        <dbReference type="EMBL" id="KXV00402.1"/>
    </source>
</evidence>
<feature type="domain" description="Helicase ATP-binding" evidence="3">
    <location>
        <begin position="48"/>
        <end position="265"/>
    </location>
</feature>
<keyword evidence="5" id="KW-0547">Nucleotide-binding</keyword>
<dbReference type="SUPFAM" id="SSF52540">
    <property type="entry name" value="P-loop containing nucleoside triphosphate hydrolases"/>
    <property type="match status" value="2"/>
</dbReference>
<keyword evidence="5" id="KW-0347">Helicase</keyword>
<dbReference type="Proteomes" id="UP000075473">
    <property type="component" value="Unassembled WGS sequence"/>
</dbReference>
<dbReference type="PANTHER" id="PTHR45766">
    <property type="entry name" value="DNA ANNEALING HELICASE AND ENDONUCLEASE ZRANB3 FAMILY MEMBER"/>
    <property type="match status" value="1"/>
</dbReference>
<dbReference type="AlphaFoldDB" id="A0A149QSW2"/>
<dbReference type="GO" id="GO:0005524">
    <property type="term" value="F:ATP binding"/>
    <property type="evidence" value="ECO:0007669"/>
    <property type="project" value="InterPro"/>
</dbReference>
<accession>A0A149QSW2</accession>
<name>A0A149QSW2_9PROT</name>
<dbReference type="Gene3D" id="3.40.50.10810">
    <property type="entry name" value="Tandem AAA-ATPase domain"/>
    <property type="match status" value="1"/>
</dbReference>
<organism evidence="5 6">
    <name type="scientific">Acetobacter cerevisiae</name>
    <dbReference type="NCBI Taxonomy" id="178900"/>
    <lineage>
        <taxon>Bacteria</taxon>
        <taxon>Pseudomonadati</taxon>
        <taxon>Pseudomonadota</taxon>
        <taxon>Alphaproteobacteria</taxon>
        <taxon>Acetobacterales</taxon>
        <taxon>Acetobacteraceae</taxon>
        <taxon>Acetobacter</taxon>
    </lineage>
</organism>
<proteinExistence type="predicted"/>
<dbReference type="PROSITE" id="PS51194">
    <property type="entry name" value="HELICASE_CTER"/>
    <property type="match status" value="1"/>
</dbReference>
<dbReference type="GO" id="GO:0004386">
    <property type="term" value="F:helicase activity"/>
    <property type="evidence" value="ECO:0007669"/>
    <property type="project" value="UniProtKB-KW"/>
</dbReference>
<feature type="region of interest" description="Disordered" evidence="2">
    <location>
        <begin position="353"/>
        <end position="372"/>
    </location>
</feature>
<dbReference type="InterPro" id="IPR001650">
    <property type="entry name" value="Helicase_C-like"/>
</dbReference>
<dbReference type="Gene3D" id="3.40.50.300">
    <property type="entry name" value="P-loop containing nucleotide triphosphate hydrolases"/>
    <property type="match status" value="1"/>
</dbReference>
<evidence type="ECO:0000256" key="1">
    <source>
        <dbReference type="ARBA" id="ARBA00022801"/>
    </source>
</evidence>
<comment type="caution">
    <text evidence="5">The sequence shown here is derived from an EMBL/GenBank/DDBJ whole genome shotgun (WGS) entry which is preliminary data.</text>
</comment>